<organism evidence="3 4">
    <name type="scientific">Phyllachora maydis</name>
    <dbReference type="NCBI Taxonomy" id="1825666"/>
    <lineage>
        <taxon>Eukaryota</taxon>
        <taxon>Fungi</taxon>
        <taxon>Dikarya</taxon>
        <taxon>Ascomycota</taxon>
        <taxon>Pezizomycotina</taxon>
        <taxon>Sordariomycetes</taxon>
        <taxon>Sordariomycetidae</taxon>
        <taxon>Phyllachorales</taxon>
        <taxon>Phyllachoraceae</taxon>
        <taxon>Phyllachora</taxon>
    </lineage>
</organism>
<dbReference type="AlphaFoldDB" id="A0AAD9I8Z5"/>
<evidence type="ECO:0000256" key="1">
    <source>
        <dbReference type="SAM" id="MobiDB-lite"/>
    </source>
</evidence>
<dbReference type="PANTHER" id="PTHR35391">
    <property type="entry name" value="C2H2-TYPE DOMAIN-CONTAINING PROTEIN-RELATED"/>
    <property type="match status" value="1"/>
</dbReference>
<dbReference type="Pfam" id="PF00096">
    <property type="entry name" value="zf-C2H2"/>
    <property type="match status" value="1"/>
</dbReference>
<evidence type="ECO:0000313" key="3">
    <source>
        <dbReference type="EMBL" id="KAK2072849.1"/>
    </source>
</evidence>
<dbReference type="PROSITE" id="PS00028">
    <property type="entry name" value="ZINC_FINGER_C2H2_1"/>
    <property type="match status" value="2"/>
</dbReference>
<keyword evidence="4" id="KW-1185">Reference proteome</keyword>
<feature type="domain" description="C2H2-type" evidence="2">
    <location>
        <begin position="139"/>
        <end position="159"/>
    </location>
</feature>
<dbReference type="InterPro" id="IPR013087">
    <property type="entry name" value="Znf_C2H2_type"/>
</dbReference>
<accession>A0AAD9I8Z5</accession>
<dbReference type="Proteomes" id="UP001217918">
    <property type="component" value="Unassembled WGS sequence"/>
</dbReference>
<sequence>MPPTSTLPAEFECQLCYLPKKFQKPSDWTKHVHEDVQPFTCTWDGCREPKMFKRKADWVRHENEGHRHLEWWTCDIDDCKHTCYRRDNFLQHLVREHKFPEPKTKTKAAIKRAGSLDPIWQKVESCHEPTQALPQEEPCRFCGRAFPTWKKLTVHLAKHMEQISLPVLRLVTRRELEPNTVISPVQDPPRRPFPVTYPSTDCNIKRETSPFDGLAFGLQAPLGYGHGDMSYHIASRPQPQQQPPQQQEAFMPFSMPAGNSFTQAMYASTVGGLPSTAGPGHHMGVQQVGHSFSNMNPQTYNVPVTTGTYLANPNQYIPVGSAPDLEPFPAMTMDALGLQNPSEMSAFSDVMGPSNGCTSHHYTTPRSHSDSPNPGQGGGRGFIYPLLS</sequence>
<feature type="compositionally biased region" description="Polar residues" evidence="1">
    <location>
        <begin position="357"/>
        <end position="374"/>
    </location>
</feature>
<feature type="region of interest" description="Disordered" evidence="1">
    <location>
        <begin position="357"/>
        <end position="381"/>
    </location>
</feature>
<proteinExistence type="predicted"/>
<name>A0AAD9I8Z5_9PEZI</name>
<reference evidence="3" key="1">
    <citation type="journal article" date="2023" name="Mol. Plant Microbe Interact.">
        <title>Elucidating the Obligate Nature and Biological Capacity of an Invasive Fungal Corn Pathogen.</title>
        <authorList>
            <person name="MacCready J.S."/>
            <person name="Roggenkamp E.M."/>
            <person name="Gdanetz K."/>
            <person name="Chilvers M.I."/>
        </authorList>
    </citation>
    <scope>NUCLEOTIDE SEQUENCE</scope>
    <source>
        <strain evidence="3">PM02</strain>
    </source>
</reference>
<evidence type="ECO:0000313" key="4">
    <source>
        <dbReference type="Proteomes" id="UP001217918"/>
    </source>
</evidence>
<dbReference type="InterPro" id="IPR058925">
    <property type="entry name" value="zf-C2H2_AcuF"/>
</dbReference>
<dbReference type="EMBL" id="JAQQPM010000006">
    <property type="protein sequence ID" value="KAK2072849.1"/>
    <property type="molecule type" value="Genomic_DNA"/>
</dbReference>
<dbReference type="Pfam" id="PF26082">
    <property type="entry name" value="zf-C2H2_AcuF"/>
    <property type="match status" value="1"/>
</dbReference>
<gene>
    <name evidence="3" type="ORF">P8C59_007179</name>
</gene>
<protein>
    <recommendedName>
        <fullName evidence="2">C2H2-type domain-containing protein</fullName>
    </recommendedName>
</protein>
<comment type="caution">
    <text evidence="3">The sequence shown here is derived from an EMBL/GenBank/DDBJ whole genome shotgun (WGS) entry which is preliminary data.</text>
</comment>
<dbReference type="PANTHER" id="PTHR35391:SF3">
    <property type="entry name" value="FINGER DOMAIN PROTEIN, PUTATIVE (AFU_ORTHOLOGUE AFUA_8G04300)-RELATED"/>
    <property type="match status" value="1"/>
</dbReference>
<feature type="domain" description="C2H2-type" evidence="2">
    <location>
        <begin position="74"/>
        <end position="97"/>
    </location>
</feature>
<dbReference type="SMART" id="SM00355">
    <property type="entry name" value="ZnF_C2H2"/>
    <property type="match status" value="3"/>
</dbReference>
<evidence type="ECO:0000259" key="2">
    <source>
        <dbReference type="PROSITE" id="PS00028"/>
    </source>
</evidence>
<dbReference type="Gene3D" id="3.30.160.60">
    <property type="entry name" value="Classic Zinc Finger"/>
    <property type="match status" value="1"/>
</dbReference>